<dbReference type="Proteomes" id="UP001594351">
    <property type="component" value="Unassembled WGS sequence"/>
</dbReference>
<evidence type="ECO:0000256" key="1">
    <source>
        <dbReference type="SAM" id="Phobius"/>
    </source>
</evidence>
<keyword evidence="1" id="KW-1133">Transmembrane helix</keyword>
<keyword evidence="1" id="KW-0812">Transmembrane</keyword>
<evidence type="ECO:0000313" key="2">
    <source>
        <dbReference type="EMBL" id="MFC1848633.1"/>
    </source>
</evidence>
<sequence length="89" mass="10324">MRTDHGLNRFRFLYCSGKINLFLLATFVLLISCSRTETDESLKPNPVVLVSLDAFRWDYQARTATPNLDYLVDSGKTRADNRHYFHPRG</sequence>
<proteinExistence type="predicted"/>
<keyword evidence="1" id="KW-0472">Membrane</keyword>
<organism evidence="2 3">
    <name type="scientific">candidate division CSSED10-310 bacterium</name>
    <dbReference type="NCBI Taxonomy" id="2855610"/>
    <lineage>
        <taxon>Bacteria</taxon>
        <taxon>Bacteria division CSSED10-310</taxon>
    </lineage>
</organism>
<dbReference type="Gene3D" id="3.40.720.10">
    <property type="entry name" value="Alkaline Phosphatase, subunit A"/>
    <property type="match status" value="1"/>
</dbReference>
<dbReference type="InterPro" id="IPR017850">
    <property type="entry name" value="Alkaline_phosphatase_core_sf"/>
</dbReference>
<gene>
    <name evidence="2" type="ORF">ACFL27_00350</name>
</gene>
<evidence type="ECO:0008006" key="4">
    <source>
        <dbReference type="Google" id="ProtNLM"/>
    </source>
</evidence>
<reference evidence="2 3" key="1">
    <citation type="submission" date="2024-09" db="EMBL/GenBank/DDBJ databases">
        <title>Laminarin stimulates single cell rates of sulfate reduction while oxygen inhibits transcriptomic activity in coastal marine sediment.</title>
        <authorList>
            <person name="Lindsay M."/>
            <person name="Orcutt B."/>
            <person name="Emerson D."/>
            <person name="Stepanauskas R."/>
            <person name="D'Angelo T."/>
        </authorList>
    </citation>
    <scope>NUCLEOTIDE SEQUENCE [LARGE SCALE GENOMIC DNA]</scope>
    <source>
        <strain evidence="2">SAG AM-311-K15</strain>
    </source>
</reference>
<dbReference type="PROSITE" id="PS51257">
    <property type="entry name" value="PROKAR_LIPOPROTEIN"/>
    <property type="match status" value="1"/>
</dbReference>
<name>A0ABV6YR10_UNCC1</name>
<comment type="caution">
    <text evidence="2">The sequence shown here is derived from an EMBL/GenBank/DDBJ whole genome shotgun (WGS) entry which is preliminary data.</text>
</comment>
<keyword evidence="3" id="KW-1185">Reference proteome</keyword>
<accession>A0ABV6YR10</accession>
<dbReference type="SUPFAM" id="SSF53649">
    <property type="entry name" value="Alkaline phosphatase-like"/>
    <property type="match status" value="1"/>
</dbReference>
<evidence type="ECO:0000313" key="3">
    <source>
        <dbReference type="Proteomes" id="UP001594351"/>
    </source>
</evidence>
<dbReference type="EMBL" id="JBHPBY010000002">
    <property type="protein sequence ID" value="MFC1848633.1"/>
    <property type="molecule type" value="Genomic_DNA"/>
</dbReference>
<protein>
    <recommendedName>
        <fullName evidence="4">Sulfatase N-terminal domain-containing protein</fullName>
    </recommendedName>
</protein>
<feature type="transmembrane region" description="Helical" evidence="1">
    <location>
        <begin position="12"/>
        <end position="31"/>
    </location>
</feature>